<keyword evidence="3" id="KW-1185">Reference proteome</keyword>
<comment type="caution">
    <text evidence="2">The sequence shown here is derived from an EMBL/GenBank/DDBJ whole genome shotgun (WGS) entry which is preliminary data.</text>
</comment>
<dbReference type="EMBL" id="JAGGLC010000003">
    <property type="protein sequence ID" value="MBP1987226.1"/>
    <property type="molecule type" value="Genomic_DNA"/>
</dbReference>
<sequence>MSGTSDDLDPETDSRELIADWSEAIVERLGPEGYLLTTLLSGVASFSEFSNGAALMGALWLSLALLQAIAFVRVLGTFEHGLKRGILCDRFAWHDGELREFDNSEIAVLQCKRCGKFHRVLVRQKYDV</sequence>
<gene>
    <name evidence="2" type="ORF">J2753_001724</name>
</gene>
<reference evidence="2" key="1">
    <citation type="submission" date="2021-03" db="EMBL/GenBank/DDBJ databases">
        <title>Genomic Encyclopedia of Type Strains, Phase IV (KMG-IV): sequencing the most valuable type-strain genomes for metagenomic binning, comparative biology and taxonomic classification.</title>
        <authorList>
            <person name="Goeker M."/>
        </authorList>
    </citation>
    <scope>NUCLEOTIDE SEQUENCE</scope>
    <source>
        <strain evidence="2">DSM 26232</strain>
    </source>
</reference>
<evidence type="ECO:0000256" key="1">
    <source>
        <dbReference type="SAM" id="Phobius"/>
    </source>
</evidence>
<name>A0A8T4GWE0_9EURY</name>
<protein>
    <submittedName>
        <fullName evidence="2">Uncharacterized protein</fullName>
    </submittedName>
</protein>
<dbReference type="AlphaFoldDB" id="A0A8T4GWE0"/>
<keyword evidence="1" id="KW-0472">Membrane</keyword>
<feature type="transmembrane region" description="Helical" evidence="1">
    <location>
        <begin position="53"/>
        <end position="75"/>
    </location>
</feature>
<accession>A0A8T4GWE0</accession>
<evidence type="ECO:0000313" key="2">
    <source>
        <dbReference type="EMBL" id="MBP1987226.1"/>
    </source>
</evidence>
<dbReference type="RefSeq" id="WP_209491496.1">
    <property type="nucleotide sequence ID" value="NZ_JAGGLC010000003.1"/>
</dbReference>
<organism evidence="2 3">
    <name type="scientific">Halolamina salifodinae</name>
    <dbReference type="NCBI Taxonomy" id="1202767"/>
    <lineage>
        <taxon>Archaea</taxon>
        <taxon>Methanobacteriati</taxon>
        <taxon>Methanobacteriota</taxon>
        <taxon>Stenosarchaea group</taxon>
        <taxon>Halobacteria</taxon>
        <taxon>Halobacteriales</taxon>
        <taxon>Haloferacaceae</taxon>
    </lineage>
</organism>
<keyword evidence="1" id="KW-1133">Transmembrane helix</keyword>
<evidence type="ECO:0000313" key="3">
    <source>
        <dbReference type="Proteomes" id="UP000823736"/>
    </source>
</evidence>
<keyword evidence="1" id="KW-0812">Transmembrane</keyword>
<proteinExistence type="predicted"/>
<dbReference type="Proteomes" id="UP000823736">
    <property type="component" value="Unassembled WGS sequence"/>
</dbReference>